<organism evidence="2 3">
    <name type="scientific">Echinicola vietnamensis (strain DSM 17526 / LMG 23754 / KMM 6221)</name>
    <dbReference type="NCBI Taxonomy" id="926556"/>
    <lineage>
        <taxon>Bacteria</taxon>
        <taxon>Pseudomonadati</taxon>
        <taxon>Bacteroidota</taxon>
        <taxon>Cytophagia</taxon>
        <taxon>Cytophagales</taxon>
        <taxon>Cyclobacteriaceae</taxon>
        <taxon>Echinicola</taxon>
    </lineage>
</organism>
<dbReference type="STRING" id="926556.Echvi_3379"/>
<evidence type="ECO:0000313" key="2">
    <source>
        <dbReference type="EMBL" id="AGA79599.1"/>
    </source>
</evidence>
<feature type="signal peptide" evidence="1">
    <location>
        <begin position="1"/>
        <end position="24"/>
    </location>
</feature>
<protein>
    <recommendedName>
        <fullName evidence="4">Secretion system C-terminal sorting domain-containing protein</fullName>
    </recommendedName>
</protein>
<evidence type="ECO:0000313" key="3">
    <source>
        <dbReference type="Proteomes" id="UP000010796"/>
    </source>
</evidence>
<dbReference type="AlphaFoldDB" id="L0G0A6"/>
<evidence type="ECO:0008006" key="4">
    <source>
        <dbReference type="Google" id="ProtNLM"/>
    </source>
</evidence>
<dbReference type="HOGENOM" id="CLU_022754_0_0_10"/>
<dbReference type="RefSeq" id="WP_015267144.1">
    <property type="nucleotide sequence ID" value="NC_019904.1"/>
</dbReference>
<gene>
    <name evidence="2" type="ordered locus">Echvi_3379</name>
</gene>
<dbReference type="EMBL" id="CP003346">
    <property type="protein sequence ID" value="AGA79599.1"/>
    <property type="molecule type" value="Genomic_DNA"/>
</dbReference>
<dbReference type="NCBIfam" id="TIGR04183">
    <property type="entry name" value="Por_Secre_tail"/>
    <property type="match status" value="1"/>
</dbReference>
<feature type="chain" id="PRO_5003942870" description="Secretion system C-terminal sorting domain-containing protein" evidence="1">
    <location>
        <begin position="25"/>
        <end position="615"/>
    </location>
</feature>
<dbReference type="PATRIC" id="fig|926556.3.peg.3569"/>
<keyword evidence="1" id="KW-0732">Signal</keyword>
<dbReference type="Proteomes" id="UP000010796">
    <property type="component" value="Chromosome"/>
</dbReference>
<sequence length="615" mass="68843">MKANFAKLCLFLCGLLGLAQCAFGQLRQLSVNRQEYTAHKQHQANARLLADTLDLPFWDDFSGGFLDSTKWETNGAIVSLNGGVDAPSLGVVLLDGTKSNGQPYSTDIGQVNLTDHLTSRPIDLSGLDEEAKGSTYLSFFWQAGGNAEIPDADDFLQLSFLDSLGNWNIIWTQYGGDSIQPFQQELFPLTEEYFHGQFQMLFQSSGRMVGPFDSWLIDYVYLNQNRSASDQYYPDRALTQLNSSFLGKYTALPLYEFNVLSDTLLTAIGNQFYNLNNRFRAMEYSAAIRDKSSQEPFMVLNTDTPFNPVPLANERRDFASGLPTALMQQEREEAFDLESIVYLSSGDGLLVDEISAEDTTYHSQVDFRVNDTARTTIPIRDYYAYDRGTVDYAAGINQRSGMVAIKFNTSLPAFVNALSINFTNPAQAGTAVDLLIWSSLDSEPVFAKEVIIQPKDRLEDFTKFPLDTAIQVEGEFYIGYRQFTNDFVHIGLDKSNDTSSDVQYNISGSWAPSEQVIGSLMIRPHLQTEAPLPPETPEAASLIKAYPNPVENNKIFLEGDVEAVKLFDTFGREIKIDISEAENGKFLNFTSNRKGVYLIKAWKNNSPQLIRILVK</sequence>
<accession>L0G0A6</accession>
<evidence type="ECO:0000256" key="1">
    <source>
        <dbReference type="SAM" id="SignalP"/>
    </source>
</evidence>
<name>L0G0A6_ECHVK</name>
<dbReference type="eggNOG" id="ENOG502ZAGE">
    <property type="taxonomic scope" value="Bacteria"/>
</dbReference>
<reference evidence="3" key="1">
    <citation type="submission" date="2012-02" db="EMBL/GenBank/DDBJ databases">
        <title>The complete genome of Echinicola vietnamensis DSM 17526.</title>
        <authorList>
            <person name="Lucas S."/>
            <person name="Copeland A."/>
            <person name="Lapidus A."/>
            <person name="Glavina del Rio T."/>
            <person name="Dalin E."/>
            <person name="Tice H."/>
            <person name="Bruce D."/>
            <person name="Goodwin L."/>
            <person name="Pitluck S."/>
            <person name="Peters L."/>
            <person name="Ovchinnikova G."/>
            <person name="Teshima H."/>
            <person name="Kyrpides N."/>
            <person name="Mavromatis K."/>
            <person name="Ivanova N."/>
            <person name="Brettin T."/>
            <person name="Detter J.C."/>
            <person name="Han C."/>
            <person name="Larimer F."/>
            <person name="Land M."/>
            <person name="Hauser L."/>
            <person name="Markowitz V."/>
            <person name="Cheng J.-F."/>
            <person name="Hugenholtz P."/>
            <person name="Woyke T."/>
            <person name="Wu D."/>
            <person name="Brambilla E."/>
            <person name="Klenk H.-P."/>
            <person name="Eisen J.A."/>
        </authorList>
    </citation>
    <scope>NUCLEOTIDE SEQUENCE [LARGE SCALE GENOMIC DNA]</scope>
    <source>
        <strain evidence="3">DSM 17526 / LMG 23754 / KMM 6221</strain>
    </source>
</reference>
<dbReference type="InterPro" id="IPR026444">
    <property type="entry name" value="Secre_tail"/>
</dbReference>
<dbReference type="KEGG" id="evi:Echvi_3379"/>
<keyword evidence="3" id="KW-1185">Reference proteome</keyword>
<dbReference type="OrthoDB" id="1488838at2"/>
<proteinExistence type="predicted"/>